<keyword evidence="1" id="KW-0812">Transmembrane</keyword>
<evidence type="ECO:0008006" key="3">
    <source>
        <dbReference type="Google" id="ProtNLM"/>
    </source>
</evidence>
<feature type="transmembrane region" description="Helical" evidence="1">
    <location>
        <begin position="224"/>
        <end position="244"/>
    </location>
</feature>
<dbReference type="AlphaFoldDB" id="A0A644YHQ8"/>
<feature type="transmembrane region" description="Helical" evidence="1">
    <location>
        <begin position="136"/>
        <end position="156"/>
    </location>
</feature>
<accession>A0A644YHQ8</accession>
<feature type="transmembrane region" description="Helical" evidence="1">
    <location>
        <begin position="94"/>
        <end position="124"/>
    </location>
</feature>
<feature type="transmembrane region" description="Helical" evidence="1">
    <location>
        <begin position="20"/>
        <end position="44"/>
    </location>
</feature>
<dbReference type="PANTHER" id="PTHR43471">
    <property type="entry name" value="ABC TRANSPORTER PERMEASE"/>
    <property type="match status" value="1"/>
</dbReference>
<name>A0A644YHQ8_9ZZZZ</name>
<dbReference type="PANTHER" id="PTHR43471:SF10">
    <property type="entry name" value="SLL1107 PROTEIN"/>
    <property type="match status" value="1"/>
</dbReference>
<sequence>MLNFFKIAANTFKESVREPIFAILLMCAVLLIGNFPFVAIFVFYDQVKLVVDSAMATTMLFGLFAAVLCSSHTVSRELRDGTVLLLFSKPVFRWNFILAKIAGIMVASLLFVLVCNAVSVVALYIAIDPFRVDFKLYYFFLTLLVLGAVGGMAMNFARSSSFPAVMTLFLAVSMPLLALGTMLVKKAPPEIVLSDFLLAVTLLFFAVAAMATLTVVFATRLDMVSNLCVSTVLFVLGLMSNYLFQPAADTFSPFAALIYALVPNWQMFWLADALAARKAIPLSYLGWAGLYVVLYIGLCSLWAVLVFQDKEIAKDTR</sequence>
<organism evidence="2">
    <name type="scientific">bioreactor metagenome</name>
    <dbReference type="NCBI Taxonomy" id="1076179"/>
    <lineage>
        <taxon>unclassified sequences</taxon>
        <taxon>metagenomes</taxon>
        <taxon>ecological metagenomes</taxon>
    </lineage>
</organism>
<proteinExistence type="predicted"/>
<comment type="caution">
    <text evidence="2">The sequence shown here is derived from an EMBL/GenBank/DDBJ whole genome shotgun (WGS) entry which is preliminary data.</text>
</comment>
<feature type="transmembrane region" description="Helical" evidence="1">
    <location>
        <begin position="56"/>
        <end position="74"/>
    </location>
</feature>
<gene>
    <name evidence="2" type="ORF">SDC9_74374</name>
</gene>
<keyword evidence="1" id="KW-1133">Transmembrane helix</keyword>
<feature type="transmembrane region" description="Helical" evidence="1">
    <location>
        <begin position="196"/>
        <end position="218"/>
    </location>
</feature>
<evidence type="ECO:0000313" key="2">
    <source>
        <dbReference type="EMBL" id="MPM27859.1"/>
    </source>
</evidence>
<evidence type="ECO:0000256" key="1">
    <source>
        <dbReference type="SAM" id="Phobius"/>
    </source>
</evidence>
<feature type="transmembrane region" description="Helical" evidence="1">
    <location>
        <begin position="288"/>
        <end position="307"/>
    </location>
</feature>
<reference evidence="2" key="1">
    <citation type="submission" date="2019-08" db="EMBL/GenBank/DDBJ databases">
        <authorList>
            <person name="Kucharzyk K."/>
            <person name="Murdoch R.W."/>
            <person name="Higgins S."/>
            <person name="Loffler F."/>
        </authorList>
    </citation>
    <scope>NUCLEOTIDE SEQUENCE</scope>
</reference>
<feature type="transmembrane region" description="Helical" evidence="1">
    <location>
        <begin position="162"/>
        <end position="184"/>
    </location>
</feature>
<dbReference type="EMBL" id="VSSQ01005103">
    <property type="protein sequence ID" value="MPM27859.1"/>
    <property type="molecule type" value="Genomic_DNA"/>
</dbReference>
<feature type="transmembrane region" description="Helical" evidence="1">
    <location>
        <begin position="256"/>
        <end position="276"/>
    </location>
</feature>
<protein>
    <recommendedName>
        <fullName evidence="3">ABC-2 type transporter domain-containing protein</fullName>
    </recommendedName>
</protein>
<keyword evidence="1" id="KW-0472">Membrane</keyword>